<proteinExistence type="predicted"/>
<sequence>MTHNKRFQGIPMSKSMRGLCKVEDYEFLGLSEKMRKDGIGGSENNFRGKQEERARRKQEREQLDKKRLQEIEDSKKLVCSCKIESVALFFVNMEHDIGETGAVEDSCTGADLQQEKILQERLARLKTFREFQRKMLVEESGMEDREAGLTANQPLTRM</sequence>
<name>A0ACB9VT62_CHAAC</name>
<dbReference type="EMBL" id="CM043807">
    <property type="protein sequence ID" value="KAI4803099.1"/>
    <property type="molecule type" value="Genomic_DNA"/>
</dbReference>
<reference evidence="1" key="1">
    <citation type="submission" date="2022-05" db="EMBL/GenBank/DDBJ databases">
        <title>Chromosome-level genome of Chaenocephalus aceratus.</title>
        <authorList>
            <person name="Park H."/>
        </authorList>
    </citation>
    <scope>NUCLEOTIDE SEQUENCE</scope>
    <source>
        <strain evidence="1">KU_202001</strain>
    </source>
</reference>
<gene>
    <name evidence="1" type="ORF">KUCAC02_006656</name>
</gene>
<protein>
    <submittedName>
        <fullName evidence="1">Uncharacterized protein</fullName>
    </submittedName>
</protein>
<accession>A0ACB9VT62</accession>
<evidence type="ECO:0000313" key="1">
    <source>
        <dbReference type="EMBL" id="KAI4803099.1"/>
    </source>
</evidence>
<comment type="caution">
    <text evidence="1">The sequence shown here is derived from an EMBL/GenBank/DDBJ whole genome shotgun (WGS) entry which is preliminary data.</text>
</comment>
<dbReference type="Proteomes" id="UP001057452">
    <property type="component" value="Chromosome 23"/>
</dbReference>
<evidence type="ECO:0000313" key="2">
    <source>
        <dbReference type="Proteomes" id="UP001057452"/>
    </source>
</evidence>
<organism evidence="1 2">
    <name type="scientific">Chaenocephalus aceratus</name>
    <name type="common">Blackfin icefish</name>
    <name type="synonym">Chaenichthys aceratus</name>
    <dbReference type="NCBI Taxonomy" id="36190"/>
    <lineage>
        <taxon>Eukaryota</taxon>
        <taxon>Metazoa</taxon>
        <taxon>Chordata</taxon>
        <taxon>Craniata</taxon>
        <taxon>Vertebrata</taxon>
        <taxon>Euteleostomi</taxon>
        <taxon>Actinopterygii</taxon>
        <taxon>Neopterygii</taxon>
        <taxon>Teleostei</taxon>
        <taxon>Neoteleostei</taxon>
        <taxon>Acanthomorphata</taxon>
        <taxon>Eupercaria</taxon>
        <taxon>Perciformes</taxon>
        <taxon>Notothenioidei</taxon>
        <taxon>Channichthyidae</taxon>
        <taxon>Chaenocephalus</taxon>
    </lineage>
</organism>
<keyword evidence="2" id="KW-1185">Reference proteome</keyword>